<reference evidence="1" key="1">
    <citation type="submission" date="2020-07" db="EMBL/GenBank/DDBJ databases">
        <title>Multicomponent nature underlies the extraordinary mechanical properties of spider dragline silk.</title>
        <authorList>
            <person name="Kono N."/>
            <person name="Nakamura H."/>
            <person name="Mori M."/>
            <person name="Yoshida Y."/>
            <person name="Ohtoshi R."/>
            <person name="Malay A.D."/>
            <person name="Moran D.A.P."/>
            <person name="Tomita M."/>
            <person name="Numata K."/>
            <person name="Arakawa K."/>
        </authorList>
    </citation>
    <scope>NUCLEOTIDE SEQUENCE</scope>
</reference>
<name>A0A8X6LEH8_TRICU</name>
<gene>
    <name evidence="1" type="primary">NCL1_20333</name>
    <name evidence="1" type="ORF">TNCT_63471</name>
</gene>
<sequence>MRACNLERYWLDSSAVENLTAANRKLNKLLAHGGWSDGVATYEPAGSYQWMRWNPRSPDAQVIRTAPHALRTNCQTVEKLFRTEVLKRPPGCFDSSESKRFFSYYIHNMLRSHYEIFKV</sequence>
<dbReference type="Proteomes" id="UP000887116">
    <property type="component" value="Unassembled WGS sequence"/>
</dbReference>
<dbReference type="EMBL" id="BMAO01016180">
    <property type="protein sequence ID" value="GFR06820.1"/>
    <property type="molecule type" value="Genomic_DNA"/>
</dbReference>
<organism evidence="1 2">
    <name type="scientific">Trichonephila clavata</name>
    <name type="common">Joro spider</name>
    <name type="synonym">Nephila clavata</name>
    <dbReference type="NCBI Taxonomy" id="2740835"/>
    <lineage>
        <taxon>Eukaryota</taxon>
        <taxon>Metazoa</taxon>
        <taxon>Ecdysozoa</taxon>
        <taxon>Arthropoda</taxon>
        <taxon>Chelicerata</taxon>
        <taxon>Arachnida</taxon>
        <taxon>Araneae</taxon>
        <taxon>Araneomorphae</taxon>
        <taxon>Entelegynae</taxon>
        <taxon>Araneoidea</taxon>
        <taxon>Nephilidae</taxon>
        <taxon>Trichonephila</taxon>
    </lineage>
</organism>
<dbReference type="AlphaFoldDB" id="A0A8X6LEH8"/>
<keyword evidence="2" id="KW-1185">Reference proteome</keyword>
<evidence type="ECO:0000313" key="2">
    <source>
        <dbReference type="Proteomes" id="UP000887116"/>
    </source>
</evidence>
<proteinExistence type="predicted"/>
<protein>
    <submittedName>
        <fullName evidence="1">Uncharacterized protein</fullName>
    </submittedName>
</protein>
<evidence type="ECO:0000313" key="1">
    <source>
        <dbReference type="EMBL" id="GFR06820.1"/>
    </source>
</evidence>
<dbReference type="OrthoDB" id="10275570at2759"/>
<accession>A0A8X6LEH8</accession>
<comment type="caution">
    <text evidence="1">The sequence shown here is derived from an EMBL/GenBank/DDBJ whole genome shotgun (WGS) entry which is preliminary data.</text>
</comment>